<sequence>MWRRHQVNKQTAHRQFENPVDTMPDGVPISPISDKDPIAKYDASMDSGAVSIAFDNPGYNSLRGNKNNNYGKNGNANTEPLGNTAVTNPTYGFAPNDKIEIAEKPPLNDSDFINAELQPVEANGGPEAKIPAGDYVDPDSVKFEFQDDVLKGEASSV</sequence>
<dbReference type="Proteomes" id="UP000749559">
    <property type="component" value="Unassembled WGS sequence"/>
</dbReference>
<feature type="compositionally biased region" description="Low complexity" evidence="1">
    <location>
        <begin position="64"/>
        <end position="77"/>
    </location>
</feature>
<accession>A0A8S4PAM2</accession>
<comment type="caution">
    <text evidence="2">The sequence shown here is derived from an EMBL/GenBank/DDBJ whole genome shotgun (WGS) entry which is preliminary data.</text>
</comment>
<dbReference type="EMBL" id="CAIIXF020000007">
    <property type="protein sequence ID" value="CAH1789653.1"/>
    <property type="molecule type" value="Genomic_DNA"/>
</dbReference>
<organism evidence="2 3">
    <name type="scientific">Owenia fusiformis</name>
    <name type="common">Polychaete worm</name>
    <dbReference type="NCBI Taxonomy" id="6347"/>
    <lineage>
        <taxon>Eukaryota</taxon>
        <taxon>Metazoa</taxon>
        <taxon>Spiralia</taxon>
        <taxon>Lophotrochozoa</taxon>
        <taxon>Annelida</taxon>
        <taxon>Polychaeta</taxon>
        <taxon>Sedentaria</taxon>
        <taxon>Canalipalpata</taxon>
        <taxon>Sabellida</taxon>
        <taxon>Oweniida</taxon>
        <taxon>Oweniidae</taxon>
        <taxon>Owenia</taxon>
    </lineage>
</organism>
<evidence type="ECO:0000256" key="1">
    <source>
        <dbReference type="SAM" id="MobiDB-lite"/>
    </source>
</evidence>
<feature type="region of interest" description="Disordered" evidence="1">
    <location>
        <begin position="1"/>
        <end position="29"/>
    </location>
</feature>
<gene>
    <name evidence="2" type="ORF">OFUS_LOCUS14976</name>
</gene>
<feature type="region of interest" description="Disordered" evidence="1">
    <location>
        <begin position="64"/>
        <end position="89"/>
    </location>
</feature>
<reference evidence="2" key="1">
    <citation type="submission" date="2022-03" db="EMBL/GenBank/DDBJ databases">
        <authorList>
            <person name="Martin C."/>
        </authorList>
    </citation>
    <scope>NUCLEOTIDE SEQUENCE</scope>
</reference>
<evidence type="ECO:0000313" key="3">
    <source>
        <dbReference type="Proteomes" id="UP000749559"/>
    </source>
</evidence>
<dbReference type="AlphaFoldDB" id="A0A8S4PAM2"/>
<name>A0A8S4PAM2_OWEFU</name>
<protein>
    <submittedName>
        <fullName evidence="2">Uncharacterized protein</fullName>
    </submittedName>
</protein>
<feature type="compositionally biased region" description="Polar residues" evidence="1">
    <location>
        <begin position="78"/>
        <end position="89"/>
    </location>
</feature>
<proteinExistence type="predicted"/>
<evidence type="ECO:0000313" key="2">
    <source>
        <dbReference type="EMBL" id="CAH1789653.1"/>
    </source>
</evidence>
<keyword evidence="3" id="KW-1185">Reference proteome</keyword>